<organism evidence="3 4">
    <name type="scientific">Actinoplanes cyaneus</name>
    <dbReference type="NCBI Taxonomy" id="52696"/>
    <lineage>
        <taxon>Bacteria</taxon>
        <taxon>Bacillati</taxon>
        <taxon>Actinomycetota</taxon>
        <taxon>Actinomycetes</taxon>
        <taxon>Micromonosporales</taxon>
        <taxon>Micromonosporaceae</taxon>
        <taxon>Actinoplanes</taxon>
    </lineage>
</organism>
<dbReference type="InterPro" id="IPR000160">
    <property type="entry name" value="GGDEF_dom"/>
</dbReference>
<dbReference type="CDD" id="cd01949">
    <property type="entry name" value="GGDEF"/>
    <property type="match status" value="1"/>
</dbReference>
<dbReference type="Gene3D" id="3.30.70.270">
    <property type="match status" value="1"/>
</dbReference>
<dbReference type="Proteomes" id="UP000619479">
    <property type="component" value="Unassembled WGS sequence"/>
</dbReference>
<sequence length="498" mass="52982">MHIWNRRVPAIHLVLGLLYVAVLLLSTAALRAGLAPYEQVAEGARVVFGVIGMVAAIRASRAPALLPRLRQAWRAVTVSLAVLIASPLLVAGLKAAGITAADDVTHVAFVIALLVALQRFPLAPMNRRDRLKAALDAGTVLAGGGVLLWYVSFGPYVDAHGLSLAVVVAAGVYPLVDLALLFIVARALLRGSDPSATRPLRLLAAGTLILFAGDGVHGYLRGHDRIEMHSPWQFVCWITTDALLAAAAAEQCRAIAAGRRASRGDLRGSRRLPFAAVAMAHLLMLIAALREDTLYPWGGLAIGATVLSALVLFRQTLVQRESDERAGTDSLTGLANRARFRATSYRNLARNARAGRHSAVLVIDMNGFKEVNDTLGHKSGDLVLVEFAEVLKRCVPAPGLPCRMGGDEFSVVLTDLDYPEQAYEVAGRIAAAMGPVAIGNRLIPLAASIGVAVSAPGELTHDEIVHRADLAMYRAKALGPETRWAVWQESLEPQAAAA</sequence>
<feature type="transmembrane region" description="Helical" evidence="1">
    <location>
        <begin position="41"/>
        <end position="60"/>
    </location>
</feature>
<evidence type="ECO:0000313" key="4">
    <source>
        <dbReference type="Proteomes" id="UP000619479"/>
    </source>
</evidence>
<dbReference type="NCBIfam" id="TIGR00254">
    <property type="entry name" value="GGDEF"/>
    <property type="match status" value="1"/>
</dbReference>
<dbReference type="SMART" id="SM00267">
    <property type="entry name" value="GGDEF"/>
    <property type="match status" value="1"/>
</dbReference>
<feature type="transmembrane region" description="Helical" evidence="1">
    <location>
        <begin position="104"/>
        <end position="122"/>
    </location>
</feature>
<reference evidence="3" key="1">
    <citation type="submission" date="2021-01" db="EMBL/GenBank/DDBJ databases">
        <title>Whole genome shotgun sequence of Actinoplanes cyaneus NBRC 14990.</title>
        <authorList>
            <person name="Komaki H."/>
            <person name="Tamura T."/>
        </authorList>
    </citation>
    <scope>NUCLEOTIDE SEQUENCE</scope>
    <source>
        <strain evidence="3">NBRC 14990</strain>
    </source>
</reference>
<feature type="transmembrane region" description="Helical" evidence="1">
    <location>
        <begin position="72"/>
        <end position="92"/>
    </location>
</feature>
<feature type="domain" description="GGDEF" evidence="2">
    <location>
        <begin position="356"/>
        <end position="489"/>
    </location>
</feature>
<dbReference type="InterPro" id="IPR043128">
    <property type="entry name" value="Rev_trsase/Diguanyl_cyclase"/>
</dbReference>
<accession>A0A919MB58</accession>
<evidence type="ECO:0000259" key="2">
    <source>
        <dbReference type="PROSITE" id="PS50887"/>
    </source>
</evidence>
<keyword evidence="1" id="KW-1133">Transmembrane helix</keyword>
<dbReference type="RefSeq" id="WP_203740298.1">
    <property type="nucleotide sequence ID" value="NZ_BAAAUC010000025.1"/>
</dbReference>
<dbReference type="EMBL" id="BOMH01000018">
    <property type="protein sequence ID" value="GID64761.1"/>
    <property type="molecule type" value="Genomic_DNA"/>
</dbReference>
<dbReference type="InterPro" id="IPR029787">
    <property type="entry name" value="Nucleotide_cyclase"/>
</dbReference>
<evidence type="ECO:0000256" key="1">
    <source>
        <dbReference type="SAM" id="Phobius"/>
    </source>
</evidence>
<feature type="transmembrane region" description="Helical" evidence="1">
    <location>
        <begin position="164"/>
        <end position="188"/>
    </location>
</feature>
<comment type="caution">
    <text evidence="3">The sequence shown here is derived from an EMBL/GenBank/DDBJ whole genome shotgun (WGS) entry which is preliminary data.</text>
</comment>
<dbReference type="Pfam" id="PF00990">
    <property type="entry name" value="GGDEF"/>
    <property type="match status" value="1"/>
</dbReference>
<evidence type="ECO:0000313" key="3">
    <source>
        <dbReference type="EMBL" id="GID64761.1"/>
    </source>
</evidence>
<feature type="transmembrane region" description="Helical" evidence="1">
    <location>
        <begin position="271"/>
        <end position="289"/>
    </location>
</feature>
<proteinExistence type="predicted"/>
<keyword evidence="1" id="KW-0472">Membrane</keyword>
<keyword evidence="1" id="KW-0812">Transmembrane</keyword>
<name>A0A919MB58_9ACTN</name>
<dbReference type="PANTHER" id="PTHR44757">
    <property type="entry name" value="DIGUANYLATE CYCLASE DGCP"/>
    <property type="match status" value="1"/>
</dbReference>
<gene>
    <name evidence="3" type="ORF">Acy02nite_26420</name>
</gene>
<feature type="transmembrane region" description="Helical" evidence="1">
    <location>
        <begin position="295"/>
        <end position="313"/>
    </location>
</feature>
<dbReference type="AlphaFoldDB" id="A0A919MB58"/>
<keyword evidence="4" id="KW-1185">Reference proteome</keyword>
<dbReference type="PROSITE" id="PS50887">
    <property type="entry name" value="GGDEF"/>
    <property type="match status" value="1"/>
</dbReference>
<feature type="transmembrane region" description="Helical" evidence="1">
    <location>
        <begin position="134"/>
        <end position="152"/>
    </location>
</feature>
<dbReference type="SUPFAM" id="SSF55073">
    <property type="entry name" value="Nucleotide cyclase"/>
    <property type="match status" value="1"/>
</dbReference>
<protein>
    <recommendedName>
        <fullName evidence="2">GGDEF domain-containing protein</fullName>
    </recommendedName>
</protein>
<dbReference type="PANTHER" id="PTHR44757:SF2">
    <property type="entry name" value="BIOFILM ARCHITECTURE MAINTENANCE PROTEIN MBAA"/>
    <property type="match status" value="1"/>
</dbReference>
<dbReference type="InterPro" id="IPR052155">
    <property type="entry name" value="Biofilm_reg_signaling"/>
</dbReference>